<proteinExistence type="predicted"/>
<dbReference type="EMBL" id="UGLB01000003">
    <property type="protein sequence ID" value="STT48480.1"/>
    <property type="molecule type" value="Genomic_DNA"/>
</dbReference>
<evidence type="ECO:0000313" key="3">
    <source>
        <dbReference type="Proteomes" id="UP000255099"/>
    </source>
</evidence>
<accession>A0A377W107</accession>
<name>A0A377W107_KLEPN</name>
<feature type="compositionally biased region" description="Low complexity" evidence="1">
    <location>
        <begin position="185"/>
        <end position="195"/>
    </location>
</feature>
<sequence length="235" mass="25372">MLRIANVGIQLLQIVGDTVTFYRMTRRPVLSRLLAQTGLGDLQGVGVTVGDEGGARGEDPRRNAVRQRRQVGVNDRVLNGVPAADVARRVAVAGCGTASTRVPPDRRGWRPPQRRWRSRYAPPTAAPADRDGCPGWLSVSPRQALWIRCRWSANAAPRCSLVRPKGRNEVGVPPEPKPTSRRPSVSKSSTAASSATRSGFSIGRVIIAVPRRIRSVCAATWARNTSGDGRPPSCS</sequence>
<protein>
    <submittedName>
        <fullName evidence="2">Uncharacterized protein</fullName>
    </submittedName>
</protein>
<dbReference type="Proteomes" id="UP000255099">
    <property type="component" value="Unassembled WGS sequence"/>
</dbReference>
<reference evidence="2 3" key="1">
    <citation type="submission" date="2018-06" db="EMBL/GenBank/DDBJ databases">
        <authorList>
            <consortium name="Pathogen Informatics"/>
            <person name="Doyle S."/>
        </authorList>
    </citation>
    <scope>NUCLEOTIDE SEQUENCE [LARGE SCALE GENOMIC DNA]</scope>
    <source>
        <strain evidence="2 3">NCTC9637</strain>
    </source>
</reference>
<dbReference type="AlphaFoldDB" id="A0A377W107"/>
<organism evidence="2 3">
    <name type="scientific">Klebsiella pneumoniae</name>
    <dbReference type="NCBI Taxonomy" id="573"/>
    <lineage>
        <taxon>Bacteria</taxon>
        <taxon>Pseudomonadati</taxon>
        <taxon>Pseudomonadota</taxon>
        <taxon>Gammaproteobacteria</taxon>
        <taxon>Enterobacterales</taxon>
        <taxon>Enterobacteriaceae</taxon>
        <taxon>Klebsiella/Raoultella group</taxon>
        <taxon>Klebsiella</taxon>
        <taxon>Klebsiella pneumoniae complex</taxon>
    </lineage>
</organism>
<gene>
    <name evidence="2" type="ORF">NCTC9637_03426</name>
</gene>
<feature type="region of interest" description="Disordered" evidence="1">
    <location>
        <begin position="164"/>
        <end position="195"/>
    </location>
</feature>
<evidence type="ECO:0000256" key="1">
    <source>
        <dbReference type="SAM" id="MobiDB-lite"/>
    </source>
</evidence>
<feature type="region of interest" description="Disordered" evidence="1">
    <location>
        <begin position="97"/>
        <end position="130"/>
    </location>
</feature>
<evidence type="ECO:0000313" key="2">
    <source>
        <dbReference type="EMBL" id="STT48480.1"/>
    </source>
</evidence>